<evidence type="ECO:0000256" key="3">
    <source>
        <dbReference type="ARBA" id="ARBA00022679"/>
    </source>
</evidence>
<evidence type="ECO:0000256" key="6">
    <source>
        <dbReference type="ARBA" id="ARBA00029833"/>
    </source>
</evidence>
<proteinExistence type="inferred from homology"/>
<dbReference type="InterPro" id="IPR007135">
    <property type="entry name" value="Atg3/Atg10"/>
</dbReference>
<name>A0ABR4QPD0_9CEST</name>
<evidence type="ECO:0000256" key="1">
    <source>
        <dbReference type="ARBA" id="ARBA00005696"/>
    </source>
</evidence>
<dbReference type="Pfam" id="PF03987">
    <property type="entry name" value="Autophagy_act_C"/>
    <property type="match status" value="1"/>
</dbReference>
<dbReference type="Gene3D" id="3.30.1460.50">
    <property type="match status" value="1"/>
</dbReference>
<evidence type="ECO:0000313" key="7">
    <source>
        <dbReference type="EMBL" id="KAL5110918.1"/>
    </source>
</evidence>
<comment type="similarity">
    <text evidence="1">Belongs to the ATG10 family.</text>
</comment>
<accession>A0ABR4QPD0</accession>
<protein>
    <recommendedName>
        <fullName evidence="2">Ubiquitin-like-conjugating enzyme ATG10</fullName>
    </recommendedName>
    <alternativeName>
        <fullName evidence="6">Autophagy-related protein 10</fullName>
    </alternativeName>
</protein>
<evidence type="ECO:0000256" key="4">
    <source>
        <dbReference type="ARBA" id="ARBA00022786"/>
    </source>
</evidence>
<gene>
    <name evidence="7" type="ORF">TcWFU_009334</name>
</gene>
<sequence>MNTGTISPIEYNSSLAKICSALQAANLADIWKLESFITSPYLELVCYHDCQISSVPARLEYRTTYNEAFAVPTFLFRGSLNDGSQVPLLHFWQCFSQASGHPQNDLWSVISQTEHKATGVPYFFLHPCKTRSIMHDINPPTATSYLTFWLSFIARCFNIFIPTSVTPSTHSIVDGCIVR</sequence>
<dbReference type="Proteomes" id="UP001651158">
    <property type="component" value="Unassembled WGS sequence"/>
</dbReference>
<dbReference type="PANTHER" id="PTHR14957:SF1">
    <property type="entry name" value="UBIQUITIN-LIKE-CONJUGATING ENZYME ATG10"/>
    <property type="match status" value="1"/>
</dbReference>
<comment type="caution">
    <text evidence="7">The sequence shown here is derived from an EMBL/GenBank/DDBJ whole genome shotgun (WGS) entry which is preliminary data.</text>
</comment>
<keyword evidence="4" id="KW-0833">Ubl conjugation pathway</keyword>
<evidence type="ECO:0000313" key="8">
    <source>
        <dbReference type="Proteomes" id="UP001651158"/>
    </source>
</evidence>
<keyword evidence="3" id="KW-0808">Transferase</keyword>
<evidence type="ECO:0000256" key="2">
    <source>
        <dbReference type="ARBA" id="ARBA00021099"/>
    </source>
</evidence>
<dbReference type="EMBL" id="JAKROA010000002">
    <property type="protein sequence ID" value="KAL5110918.1"/>
    <property type="molecule type" value="Genomic_DNA"/>
</dbReference>
<organism evidence="7 8">
    <name type="scientific">Taenia crassiceps</name>
    <dbReference type="NCBI Taxonomy" id="6207"/>
    <lineage>
        <taxon>Eukaryota</taxon>
        <taxon>Metazoa</taxon>
        <taxon>Spiralia</taxon>
        <taxon>Lophotrochozoa</taxon>
        <taxon>Platyhelminthes</taxon>
        <taxon>Cestoda</taxon>
        <taxon>Eucestoda</taxon>
        <taxon>Cyclophyllidea</taxon>
        <taxon>Taeniidae</taxon>
        <taxon>Taenia</taxon>
    </lineage>
</organism>
<reference evidence="7 8" key="1">
    <citation type="journal article" date="2022" name="Front. Cell. Infect. Microbiol.">
        <title>The Genomes of Two Strains of Taenia crassiceps the Animal Model for the Study of Human Cysticercosis.</title>
        <authorList>
            <person name="Bobes R.J."/>
            <person name="Estrada K."/>
            <person name="Rios-Valencia D.G."/>
            <person name="Calderon-Gallegos A."/>
            <person name="de la Torre P."/>
            <person name="Carrero J.C."/>
            <person name="Sanchez-Flores A."/>
            <person name="Laclette J.P."/>
        </authorList>
    </citation>
    <scope>NUCLEOTIDE SEQUENCE [LARGE SCALE GENOMIC DNA]</scope>
    <source>
        <strain evidence="7">WFUcys</strain>
    </source>
</reference>
<dbReference type="PANTHER" id="PTHR14957">
    <property type="entry name" value="UBIQUITIN-LIKE-CONJUGATING ENZYME ATG10"/>
    <property type="match status" value="1"/>
</dbReference>
<keyword evidence="5" id="KW-0072">Autophagy</keyword>
<keyword evidence="8" id="KW-1185">Reference proteome</keyword>
<evidence type="ECO:0000256" key="5">
    <source>
        <dbReference type="ARBA" id="ARBA00023006"/>
    </source>
</evidence>